<protein>
    <recommendedName>
        <fullName evidence="4">Secreted protein</fullName>
    </recommendedName>
</protein>
<comment type="caution">
    <text evidence="2">The sequence shown here is derived from an EMBL/GenBank/DDBJ whole genome shotgun (WGS) entry which is preliminary data.</text>
</comment>
<dbReference type="RefSeq" id="WP_190223973.1">
    <property type="nucleotide sequence ID" value="NZ_BNBS01000045.1"/>
</dbReference>
<gene>
    <name evidence="2" type="ORF">Shyd_52580</name>
</gene>
<accession>A0ABQ3PFS7</accession>
<dbReference type="EMBL" id="BNDW01000040">
    <property type="protein sequence ID" value="GHI23887.1"/>
    <property type="molecule type" value="Genomic_DNA"/>
</dbReference>
<evidence type="ECO:0000313" key="3">
    <source>
        <dbReference type="Proteomes" id="UP001052739"/>
    </source>
</evidence>
<evidence type="ECO:0008006" key="4">
    <source>
        <dbReference type="Google" id="ProtNLM"/>
    </source>
</evidence>
<sequence length="67" mass="6933">MMKKLIRTVAGVAFIAAAALGVVGVADPGWHSEPAQVRAAVNDPGWHAAPAQDPGWHALPALDPGWN</sequence>
<feature type="region of interest" description="Disordered" evidence="1">
    <location>
        <begin position="47"/>
        <end position="67"/>
    </location>
</feature>
<keyword evidence="3" id="KW-1185">Reference proteome</keyword>
<reference evidence="2" key="1">
    <citation type="submission" date="2024-05" db="EMBL/GenBank/DDBJ databases">
        <title>Whole genome shotgun sequence of Streptomyces hydrogenans NBRC 13475.</title>
        <authorList>
            <person name="Komaki H."/>
            <person name="Tamura T."/>
        </authorList>
    </citation>
    <scope>NUCLEOTIDE SEQUENCE</scope>
    <source>
        <strain evidence="2">NBRC 13475</strain>
    </source>
</reference>
<evidence type="ECO:0000256" key="1">
    <source>
        <dbReference type="SAM" id="MobiDB-lite"/>
    </source>
</evidence>
<organism evidence="2 3">
    <name type="scientific">Streptomyces hydrogenans</name>
    <dbReference type="NCBI Taxonomy" id="1873719"/>
    <lineage>
        <taxon>Bacteria</taxon>
        <taxon>Bacillati</taxon>
        <taxon>Actinomycetota</taxon>
        <taxon>Actinomycetes</taxon>
        <taxon>Kitasatosporales</taxon>
        <taxon>Streptomycetaceae</taxon>
        <taxon>Streptomyces</taxon>
    </lineage>
</organism>
<dbReference type="Proteomes" id="UP001052739">
    <property type="component" value="Unassembled WGS sequence"/>
</dbReference>
<dbReference type="GeneID" id="94005856"/>
<evidence type="ECO:0000313" key="2">
    <source>
        <dbReference type="EMBL" id="GHI23887.1"/>
    </source>
</evidence>
<proteinExistence type="predicted"/>
<name>A0ABQ3PFS7_9ACTN</name>